<sequence length="36" mass="4314">MRSRIYTCTKTIILRTQRFQAIKIFHCLKTTNSLRA</sequence>
<dbReference type="Proteomes" id="UP000054359">
    <property type="component" value="Unassembled WGS sequence"/>
</dbReference>
<evidence type="ECO:0000313" key="1">
    <source>
        <dbReference type="EMBL" id="KFM72746.1"/>
    </source>
</evidence>
<reference evidence="1 2" key="1">
    <citation type="submission" date="2013-11" db="EMBL/GenBank/DDBJ databases">
        <title>Genome sequencing of Stegodyphus mimosarum.</title>
        <authorList>
            <person name="Bechsgaard J."/>
        </authorList>
    </citation>
    <scope>NUCLEOTIDE SEQUENCE [LARGE SCALE GENOMIC DNA]</scope>
</reference>
<name>A0A087U5V7_STEMI</name>
<dbReference type="EMBL" id="KK118333">
    <property type="protein sequence ID" value="KFM72746.1"/>
    <property type="molecule type" value="Genomic_DNA"/>
</dbReference>
<evidence type="ECO:0000313" key="2">
    <source>
        <dbReference type="Proteomes" id="UP000054359"/>
    </source>
</evidence>
<dbReference type="AlphaFoldDB" id="A0A087U5V7"/>
<organism evidence="1 2">
    <name type="scientific">Stegodyphus mimosarum</name>
    <name type="common">African social velvet spider</name>
    <dbReference type="NCBI Taxonomy" id="407821"/>
    <lineage>
        <taxon>Eukaryota</taxon>
        <taxon>Metazoa</taxon>
        <taxon>Ecdysozoa</taxon>
        <taxon>Arthropoda</taxon>
        <taxon>Chelicerata</taxon>
        <taxon>Arachnida</taxon>
        <taxon>Araneae</taxon>
        <taxon>Araneomorphae</taxon>
        <taxon>Entelegynae</taxon>
        <taxon>Eresoidea</taxon>
        <taxon>Eresidae</taxon>
        <taxon>Stegodyphus</taxon>
    </lineage>
</organism>
<proteinExistence type="predicted"/>
<gene>
    <name evidence="1" type="ORF">X975_08036</name>
</gene>
<accession>A0A087U5V7</accession>
<feature type="non-terminal residue" evidence="1">
    <location>
        <position position="36"/>
    </location>
</feature>
<keyword evidence="2" id="KW-1185">Reference proteome</keyword>
<protein>
    <submittedName>
        <fullName evidence="1">Uncharacterized protein</fullName>
    </submittedName>
</protein>